<dbReference type="InterPro" id="IPR002606">
    <property type="entry name" value="Riboflavin_kinase_bac"/>
</dbReference>
<dbReference type="GO" id="GO:0003919">
    <property type="term" value="F:FMN adenylyltransferase activity"/>
    <property type="evidence" value="ECO:0007669"/>
    <property type="project" value="UniProtKB-EC"/>
</dbReference>
<keyword evidence="4 15" id="KW-0285">Flavoprotein</keyword>
<dbReference type="InterPro" id="IPR015865">
    <property type="entry name" value="Riboflavin_kinase_bac/euk"/>
</dbReference>
<evidence type="ECO:0000256" key="7">
    <source>
        <dbReference type="ARBA" id="ARBA00022695"/>
    </source>
</evidence>
<evidence type="ECO:0000256" key="5">
    <source>
        <dbReference type="ARBA" id="ARBA00022643"/>
    </source>
</evidence>
<evidence type="ECO:0000256" key="13">
    <source>
        <dbReference type="ARBA" id="ARBA00047880"/>
    </source>
</evidence>
<evidence type="ECO:0000256" key="1">
    <source>
        <dbReference type="ARBA" id="ARBA00002121"/>
    </source>
</evidence>
<comment type="caution">
    <text evidence="17">The sequence shown here is derived from an EMBL/GenBank/DDBJ whole genome shotgun (WGS) entry which is preliminary data.</text>
</comment>
<evidence type="ECO:0000256" key="10">
    <source>
        <dbReference type="ARBA" id="ARBA00022827"/>
    </source>
</evidence>
<dbReference type="PANTHER" id="PTHR22749">
    <property type="entry name" value="RIBOFLAVIN KINASE/FMN ADENYLYLTRANSFERASE"/>
    <property type="match status" value="1"/>
</dbReference>
<evidence type="ECO:0000256" key="4">
    <source>
        <dbReference type="ARBA" id="ARBA00022630"/>
    </source>
</evidence>
<keyword evidence="12" id="KW-0511">Multifunctional enzyme</keyword>
<dbReference type="GO" id="GO:0008531">
    <property type="term" value="F:riboflavin kinase activity"/>
    <property type="evidence" value="ECO:0007669"/>
    <property type="project" value="UniProtKB-EC"/>
</dbReference>
<dbReference type="SUPFAM" id="SSF52374">
    <property type="entry name" value="Nucleotidylyl transferase"/>
    <property type="match status" value="1"/>
</dbReference>
<dbReference type="InterPro" id="IPR023465">
    <property type="entry name" value="Riboflavin_kinase_dom_sf"/>
</dbReference>
<evidence type="ECO:0000259" key="16">
    <source>
        <dbReference type="SMART" id="SM00904"/>
    </source>
</evidence>
<keyword evidence="10 15" id="KW-0274">FAD</keyword>
<comment type="pathway">
    <text evidence="3 15">Cofactor biosynthesis; FMN biosynthesis; FMN from riboflavin (ATP route): step 1/1.</text>
</comment>
<sequence length="313" mass="34397">MNFPAAVEDFEALSEMKGELHLAIGVFDGVHLGHKAVIESAVFSARRSGGICGVLTFDPHPSRLFRPEDPTQLIMPIETKTKMLHEVGVDCVIRKHFDRAFASIPADQFLQQLQQALPALKSIYVGENFRFGQKRSGDVATLIATGRELGLGVFSADRIKHNGQPISSTRIRKELQAGEMEAVNDLLGYNYTATGEIVSGAQLGRTIGFPTLNLPWEPECQPCFGVYYVRFRQSGSHAWQAGVANYGVKPTVAAEDPVPALEVHGLETTDLGCGASLEVEWLRFIRPEQKFASLDELKAQITKDCETARELAK</sequence>
<evidence type="ECO:0000256" key="12">
    <source>
        <dbReference type="ARBA" id="ARBA00023268"/>
    </source>
</evidence>
<keyword evidence="7 15" id="KW-0548">Nucleotidyltransferase</keyword>
<dbReference type="EC" id="2.7.1.26" evidence="15"/>
<evidence type="ECO:0000256" key="11">
    <source>
        <dbReference type="ARBA" id="ARBA00022840"/>
    </source>
</evidence>
<dbReference type="Gene3D" id="2.40.30.30">
    <property type="entry name" value="Riboflavin kinase-like"/>
    <property type="match status" value="1"/>
</dbReference>
<dbReference type="SMART" id="SM00904">
    <property type="entry name" value="Flavokinase"/>
    <property type="match status" value="1"/>
</dbReference>
<evidence type="ECO:0000256" key="9">
    <source>
        <dbReference type="ARBA" id="ARBA00022777"/>
    </source>
</evidence>
<accession>A0ABU1AVB3</accession>
<comment type="catalytic activity">
    <reaction evidence="13 15">
        <text>riboflavin + ATP = FMN + ADP + H(+)</text>
        <dbReference type="Rhea" id="RHEA:14357"/>
        <dbReference type="ChEBI" id="CHEBI:15378"/>
        <dbReference type="ChEBI" id="CHEBI:30616"/>
        <dbReference type="ChEBI" id="CHEBI:57986"/>
        <dbReference type="ChEBI" id="CHEBI:58210"/>
        <dbReference type="ChEBI" id="CHEBI:456216"/>
        <dbReference type="EC" id="2.7.1.26"/>
    </reaction>
</comment>
<evidence type="ECO:0000313" key="18">
    <source>
        <dbReference type="Proteomes" id="UP001225316"/>
    </source>
</evidence>
<keyword evidence="11 15" id="KW-0067">ATP-binding</keyword>
<evidence type="ECO:0000256" key="15">
    <source>
        <dbReference type="PIRNR" id="PIRNR004491"/>
    </source>
</evidence>
<keyword evidence="9 15" id="KW-0418">Kinase</keyword>
<evidence type="ECO:0000256" key="2">
    <source>
        <dbReference type="ARBA" id="ARBA00004726"/>
    </source>
</evidence>
<dbReference type="PANTHER" id="PTHR22749:SF6">
    <property type="entry name" value="RIBOFLAVIN KINASE"/>
    <property type="match status" value="1"/>
</dbReference>
<dbReference type="EC" id="2.7.7.2" evidence="15"/>
<comment type="catalytic activity">
    <reaction evidence="14 15">
        <text>FMN + ATP + H(+) = FAD + diphosphate</text>
        <dbReference type="Rhea" id="RHEA:17237"/>
        <dbReference type="ChEBI" id="CHEBI:15378"/>
        <dbReference type="ChEBI" id="CHEBI:30616"/>
        <dbReference type="ChEBI" id="CHEBI:33019"/>
        <dbReference type="ChEBI" id="CHEBI:57692"/>
        <dbReference type="ChEBI" id="CHEBI:58210"/>
        <dbReference type="EC" id="2.7.7.2"/>
    </reaction>
</comment>
<dbReference type="InterPro" id="IPR014729">
    <property type="entry name" value="Rossmann-like_a/b/a_fold"/>
</dbReference>
<keyword evidence="6 15" id="KW-0808">Transferase</keyword>
<dbReference type="RefSeq" id="WP_308949340.1">
    <property type="nucleotide sequence ID" value="NZ_JARXHW010000011.1"/>
</dbReference>
<protein>
    <recommendedName>
        <fullName evidence="15">Riboflavin biosynthesis protein</fullName>
    </recommendedName>
    <domain>
        <recommendedName>
            <fullName evidence="15">Riboflavin kinase</fullName>
            <ecNumber evidence="15">2.7.1.26</ecNumber>
        </recommendedName>
        <alternativeName>
            <fullName evidence="15">Flavokinase</fullName>
        </alternativeName>
    </domain>
    <domain>
        <recommendedName>
            <fullName evidence="15">FMN adenylyltransferase</fullName>
            <ecNumber evidence="15">2.7.7.2</ecNumber>
        </recommendedName>
        <alternativeName>
            <fullName evidence="15">FAD pyrophosphorylase</fullName>
        </alternativeName>
        <alternativeName>
            <fullName evidence="15">FAD synthase</fullName>
        </alternativeName>
    </domain>
</protein>
<keyword evidence="18" id="KW-1185">Reference proteome</keyword>
<keyword evidence="5 15" id="KW-0288">FMN</keyword>
<name>A0ABU1AVB3_9BACT</name>
<gene>
    <name evidence="17" type="primary">ribF</name>
    <name evidence="17" type="ORF">QEH52_06775</name>
</gene>
<reference evidence="17 18" key="1">
    <citation type="submission" date="2023-04" db="EMBL/GenBank/DDBJ databases">
        <title>A novel bacteria isolated from coastal sediment.</title>
        <authorList>
            <person name="Liu X.-J."/>
            <person name="Du Z.-J."/>
        </authorList>
    </citation>
    <scope>NUCLEOTIDE SEQUENCE [LARGE SCALE GENOMIC DNA]</scope>
    <source>
        <strain evidence="17 18">SDUM461003</strain>
    </source>
</reference>
<dbReference type="PIRSF" id="PIRSF004491">
    <property type="entry name" value="FAD_Synth"/>
    <property type="match status" value="1"/>
</dbReference>
<evidence type="ECO:0000256" key="14">
    <source>
        <dbReference type="ARBA" id="ARBA00049494"/>
    </source>
</evidence>
<dbReference type="SUPFAM" id="SSF82114">
    <property type="entry name" value="Riboflavin kinase-like"/>
    <property type="match status" value="1"/>
</dbReference>
<evidence type="ECO:0000256" key="3">
    <source>
        <dbReference type="ARBA" id="ARBA00005201"/>
    </source>
</evidence>
<dbReference type="Gene3D" id="3.40.50.620">
    <property type="entry name" value="HUPs"/>
    <property type="match status" value="1"/>
</dbReference>
<comment type="pathway">
    <text evidence="2 15">Cofactor biosynthesis; FAD biosynthesis; FAD from FMN: step 1/1.</text>
</comment>
<evidence type="ECO:0000313" key="17">
    <source>
        <dbReference type="EMBL" id="MDQ8207204.1"/>
    </source>
</evidence>
<evidence type="ECO:0000256" key="6">
    <source>
        <dbReference type="ARBA" id="ARBA00022679"/>
    </source>
</evidence>
<organism evidence="17 18">
    <name type="scientific">Thalassobacterium maritimum</name>
    <dbReference type="NCBI Taxonomy" id="3041265"/>
    <lineage>
        <taxon>Bacteria</taxon>
        <taxon>Pseudomonadati</taxon>
        <taxon>Verrucomicrobiota</taxon>
        <taxon>Opitutia</taxon>
        <taxon>Puniceicoccales</taxon>
        <taxon>Coraliomargaritaceae</taxon>
        <taxon>Thalassobacterium</taxon>
    </lineage>
</organism>
<dbReference type="Pfam" id="PF01687">
    <property type="entry name" value="Flavokinase"/>
    <property type="match status" value="1"/>
</dbReference>
<comment type="similarity">
    <text evidence="15">Belongs to the ribF family.</text>
</comment>
<dbReference type="Pfam" id="PF06574">
    <property type="entry name" value="FAD_syn"/>
    <property type="match status" value="1"/>
</dbReference>
<comment type="function">
    <text evidence="1">Catalyzes the phosphorylation of riboflavin to FMN followed by the adenylation of FMN to FAD.</text>
</comment>
<dbReference type="Proteomes" id="UP001225316">
    <property type="component" value="Unassembled WGS sequence"/>
</dbReference>
<keyword evidence="8 15" id="KW-0547">Nucleotide-binding</keyword>
<evidence type="ECO:0000256" key="8">
    <source>
        <dbReference type="ARBA" id="ARBA00022741"/>
    </source>
</evidence>
<dbReference type="InterPro" id="IPR023468">
    <property type="entry name" value="Riboflavin_kinase"/>
</dbReference>
<dbReference type="InterPro" id="IPR015864">
    <property type="entry name" value="FAD_synthase"/>
</dbReference>
<feature type="domain" description="Riboflavin kinase" evidence="16">
    <location>
        <begin position="186"/>
        <end position="313"/>
    </location>
</feature>
<dbReference type="NCBIfam" id="TIGR00083">
    <property type="entry name" value="ribF"/>
    <property type="match status" value="1"/>
</dbReference>
<proteinExistence type="inferred from homology"/>
<dbReference type="CDD" id="cd02064">
    <property type="entry name" value="FAD_synthetase_N"/>
    <property type="match status" value="1"/>
</dbReference>
<dbReference type="EMBL" id="JARXHW010000011">
    <property type="protein sequence ID" value="MDQ8207204.1"/>
    <property type="molecule type" value="Genomic_DNA"/>
</dbReference>